<organism evidence="3 4">
    <name type="scientific">Streptomyces zinciresistens K42</name>
    <dbReference type="NCBI Taxonomy" id="700597"/>
    <lineage>
        <taxon>Bacteria</taxon>
        <taxon>Bacillati</taxon>
        <taxon>Actinomycetota</taxon>
        <taxon>Actinomycetes</taxon>
        <taxon>Kitasatosporales</taxon>
        <taxon>Streptomycetaceae</taxon>
        <taxon>Streptomyces</taxon>
    </lineage>
</organism>
<feature type="compositionally biased region" description="Low complexity" evidence="1">
    <location>
        <begin position="45"/>
        <end position="57"/>
    </location>
</feature>
<evidence type="ECO:0000256" key="1">
    <source>
        <dbReference type="SAM" id="MobiDB-lite"/>
    </source>
</evidence>
<accession>G2GLB9</accession>
<feature type="non-terminal residue" evidence="3">
    <location>
        <position position="57"/>
    </location>
</feature>
<protein>
    <recommendedName>
        <fullName evidence="5">Secreted protein</fullName>
    </recommendedName>
</protein>
<evidence type="ECO:0000313" key="3">
    <source>
        <dbReference type="EMBL" id="EGX55688.1"/>
    </source>
</evidence>
<feature type="chain" id="PRO_5003430294" description="Secreted protein" evidence="2">
    <location>
        <begin position="32"/>
        <end position="57"/>
    </location>
</feature>
<proteinExistence type="predicted"/>
<dbReference type="Proteomes" id="UP000004217">
    <property type="component" value="Unassembled WGS sequence"/>
</dbReference>
<name>G2GLB9_9ACTN</name>
<feature type="signal peptide" evidence="2">
    <location>
        <begin position="1"/>
        <end position="31"/>
    </location>
</feature>
<dbReference type="EMBL" id="AGBF01000202">
    <property type="protein sequence ID" value="EGX55688.1"/>
    <property type="molecule type" value="Genomic_DNA"/>
</dbReference>
<sequence>MRPPARGAARLLSGAGLAAALLLPAAVPAAAAGGSKGQELPPMPAALAPDAACTPAS</sequence>
<keyword evidence="4" id="KW-1185">Reference proteome</keyword>
<dbReference type="AlphaFoldDB" id="G2GLB9"/>
<gene>
    <name evidence="3" type="ORF">SZN_31574</name>
</gene>
<evidence type="ECO:0000313" key="4">
    <source>
        <dbReference type="Proteomes" id="UP000004217"/>
    </source>
</evidence>
<keyword evidence="2" id="KW-0732">Signal</keyword>
<evidence type="ECO:0008006" key="5">
    <source>
        <dbReference type="Google" id="ProtNLM"/>
    </source>
</evidence>
<comment type="caution">
    <text evidence="3">The sequence shown here is derived from an EMBL/GenBank/DDBJ whole genome shotgun (WGS) entry which is preliminary data.</text>
</comment>
<feature type="region of interest" description="Disordered" evidence="1">
    <location>
        <begin position="32"/>
        <end position="57"/>
    </location>
</feature>
<evidence type="ECO:0000256" key="2">
    <source>
        <dbReference type="SAM" id="SignalP"/>
    </source>
</evidence>
<reference evidence="3 4" key="1">
    <citation type="submission" date="2011-08" db="EMBL/GenBank/DDBJ databases">
        <authorList>
            <person name="Lin Y."/>
            <person name="Hao X."/>
            <person name="Johnstone L."/>
            <person name="Miller S.J."/>
            <person name="Wei G."/>
            <person name="Rensing C."/>
        </authorList>
    </citation>
    <scope>NUCLEOTIDE SEQUENCE [LARGE SCALE GENOMIC DNA]</scope>
    <source>
        <strain evidence="3 4">K42</strain>
    </source>
</reference>